<dbReference type="NCBIfam" id="TIGR02672">
    <property type="entry name" value="cas_csm6"/>
    <property type="match status" value="1"/>
</dbReference>
<dbReference type="InterPro" id="IPR053941">
    <property type="entry name" value="Csm6_HEPN"/>
</dbReference>
<dbReference type="Pfam" id="PF09659">
    <property type="entry name" value="Cas_Csm6_HEPN"/>
    <property type="match status" value="1"/>
</dbReference>
<dbReference type="KEGG" id="lhf:JCM16775_1329"/>
<feature type="domain" description="Csm6 CARF" evidence="2">
    <location>
        <begin position="78"/>
        <end position="173"/>
    </location>
</feature>
<dbReference type="AlphaFoldDB" id="A0A510JH51"/>
<evidence type="ECO:0000313" key="3">
    <source>
        <dbReference type="EMBL" id="BBM38620.1"/>
    </source>
</evidence>
<dbReference type="Pfam" id="PF22208">
    <property type="entry name" value="Cas_Csm6_CARF"/>
    <property type="match status" value="1"/>
</dbReference>
<proteinExistence type="predicted"/>
<dbReference type="RefSeq" id="WP_026746283.1">
    <property type="nucleotide sequence ID" value="NZ_AP019823.1"/>
</dbReference>
<keyword evidence="4" id="KW-1185">Reference proteome</keyword>
<feature type="domain" description="Csm6 HEPN" evidence="1">
    <location>
        <begin position="277"/>
        <end position="467"/>
    </location>
</feature>
<evidence type="ECO:0000259" key="2">
    <source>
        <dbReference type="Pfam" id="PF22208"/>
    </source>
</evidence>
<protein>
    <submittedName>
        <fullName evidence="3">CRISPR-associated protein, Csm6</fullName>
    </submittedName>
</protein>
<dbReference type="Gene3D" id="3.40.50.10770">
    <property type="entry name" value="Hypothetical protein VC1899 like domain (Restriction endonuclease-like)"/>
    <property type="match status" value="1"/>
</dbReference>
<sequence>MDNNNIDENKERVLLTFAGNTDPTRGNYDGPILHICRYYKPEKIYLVLTSEMQKRNENKIYEKAIKESLENYNPVFEYINTDIDNAHLFDIYFNKINETFNKIKSEYPNAEVLVNVTSGTAQMISNLVMYTVDATNINIIPVQVATPEGKGNTSKVVNDSYKVADEKENNFDNIEEFRTNRILFPDLRQYSRLLVKNQIKELLKKYEYSTCLELLKRDIFQENSKLNGLLNFANDRRHLKGLKSNGKLKSLNDKKFDKFYYYSKDETNENKVREWYKIADYFALANIKQKSADIAGYTIMLEPLIVNIYLSILRDVFGKKLSDLFSEKRKEGEFSYKTDILKIKKYDGLKEKIEYELGIAELKDSTYISDNVLIATIKYFVEKNESEILHKMDLEYFSDFSKTLHKIKEVRNMIAHSLKTINRDDFNSEAKVGIDTVNSKIIDFFKKYYTDFGYKESMICVYDEINKIANEILETEK</sequence>
<reference evidence="3 4" key="1">
    <citation type="submission" date="2019-07" db="EMBL/GenBank/DDBJ databases">
        <title>Complete Genome Sequence of Leptotrichia hofstadii Strain JCM16775.</title>
        <authorList>
            <person name="Watanabe S."/>
            <person name="Cui L."/>
        </authorList>
    </citation>
    <scope>NUCLEOTIDE SEQUENCE [LARGE SCALE GENOMIC DNA]</scope>
    <source>
        <strain evidence="3 4">JCM16775</strain>
    </source>
</reference>
<accession>A0A510JH51</accession>
<dbReference type="EMBL" id="AP019823">
    <property type="protein sequence ID" value="BBM38620.1"/>
    <property type="molecule type" value="Genomic_DNA"/>
</dbReference>
<evidence type="ECO:0000313" key="4">
    <source>
        <dbReference type="Proteomes" id="UP000321892"/>
    </source>
</evidence>
<organism evidence="3 4">
    <name type="scientific">Leptotrichia hofstadii</name>
    <dbReference type="NCBI Taxonomy" id="157688"/>
    <lineage>
        <taxon>Bacteria</taxon>
        <taxon>Fusobacteriati</taxon>
        <taxon>Fusobacteriota</taxon>
        <taxon>Fusobacteriia</taxon>
        <taxon>Fusobacteriales</taxon>
        <taxon>Leptotrichiaceae</taxon>
        <taxon>Leptotrichia</taxon>
    </lineage>
</organism>
<name>A0A510JH51_9FUSO</name>
<dbReference type="InterPro" id="IPR053955">
    <property type="entry name" value="Csm6_CARF"/>
</dbReference>
<dbReference type="InterPro" id="IPR013489">
    <property type="entry name" value="CRISPR-assoc_prot_Csm6"/>
</dbReference>
<dbReference type="Proteomes" id="UP000321892">
    <property type="component" value="Chromosome"/>
</dbReference>
<evidence type="ECO:0000259" key="1">
    <source>
        <dbReference type="Pfam" id="PF09659"/>
    </source>
</evidence>
<gene>
    <name evidence="3" type="primary">csm6</name>
    <name evidence="3" type="ORF">JCM16775_1329</name>
</gene>